<comment type="caution">
    <text evidence="2">The sequence shown here is derived from an EMBL/GenBank/DDBJ whole genome shotgun (WGS) entry which is preliminary data.</text>
</comment>
<feature type="region of interest" description="Disordered" evidence="1">
    <location>
        <begin position="1"/>
        <end position="58"/>
    </location>
</feature>
<reference evidence="2 3" key="1">
    <citation type="journal article" date="2021" name="BMC Genomics">
        <title>Datura genome reveals duplications of psychoactive alkaloid biosynthetic genes and high mutation rate following tissue culture.</title>
        <authorList>
            <person name="Rajewski A."/>
            <person name="Carter-House D."/>
            <person name="Stajich J."/>
            <person name="Litt A."/>
        </authorList>
    </citation>
    <scope>NUCLEOTIDE SEQUENCE [LARGE SCALE GENOMIC DNA]</scope>
    <source>
        <strain evidence="2">AR-01</strain>
    </source>
</reference>
<gene>
    <name evidence="2" type="ORF">HAX54_040805</name>
</gene>
<dbReference type="EMBL" id="JACEIK010005806">
    <property type="protein sequence ID" value="MCE0482237.1"/>
    <property type="molecule type" value="Genomic_DNA"/>
</dbReference>
<protein>
    <submittedName>
        <fullName evidence="2">Uncharacterized protein</fullName>
    </submittedName>
</protein>
<accession>A0ABS8VQ46</accession>
<dbReference type="Proteomes" id="UP000823775">
    <property type="component" value="Unassembled WGS sequence"/>
</dbReference>
<keyword evidence="3" id="KW-1185">Reference proteome</keyword>
<feature type="non-terminal residue" evidence="2">
    <location>
        <position position="1"/>
    </location>
</feature>
<name>A0ABS8VQ46_DATST</name>
<organism evidence="2 3">
    <name type="scientific">Datura stramonium</name>
    <name type="common">Jimsonweed</name>
    <name type="synonym">Common thornapple</name>
    <dbReference type="NCBI Taxonomy" id="4076"/>
    <lineage>
        <taxon>Eukaryota</taxon>
        <taxon>Viridiplantae</taxon>
        <taxon>Streptophyta</taxon>
        <taxon>Embryophyta</taxon>
        <taxon>Tracheophyta</taxon>
        <taxon>Spermatophyta</taxon>
        <taxon>Magnoliopsida</taxon>
        <taxon>eudicotyledons</taxon>
        <taxon>Gunneridae</taxon>
        <taxon>Pentapetalae</taxon>
        <taxon>asterids</taxon>
        <taxon>lamiids</taxon>
        <taxon>Solanales</taxon>
        <taxon>Solanaceae</taxon>
        <taxon>Solanoideae</taxon>
        <taxon>Datureae</taxon>
        <taxon>Datura</taxon>
    </lineage>
</organism>
<evidence type="ECO:0000256" key="1">
    <source>
        <dbReference type="SAM" id="MobiDB-lite"/>
    </source>
</evidence>
<feature type="compositionally biased region" description="Basic residues" evidence="1">
    <location>
        <begin position="1"/>
        <end position="13"/>
    </location>
</feature>
<sequence>YAGNKSHVHSRGCIRREANLRRRRGAAAAGQVPQSGPVSRSSNTLNGMAQSAGPCWGA</sequence>
<proteinExistence type="predicted"/>
<evidence type="ECO:0000313" key="2">
    <source>
        <dbReference type="EMBL" id="MCE0482237.1"/>
    </source>
</evidence>
<feature type="compositionally biased region" description="Polar residues" evidence="1">
    <location>
        <begin position="32"/>
        <end position="49"/>
    </location>
</feature>
<evidence type="ECO:0000313" key="3">
    <source>
        <dbReference type="Proteomes" id="UP000823775"/>
    </source>
</evidence>